<dbReference type="EMBL" id="JBHRSB010000001">
    <property type="protein sequence ID" value="MFC2999410.1"/>
    <property type="molecule type" value="Genomic_DNA"/>
</dbReference>
<organism evidence="2 3">
    <name type="scientific">Falsiroseomonas tokyonensis</name>
    <dbReference type="NCBI Taxonomy" id="430521"/>
    <lineage>
        <taxon>Bacteria</taxon>
        <taxon>Pseudomonadati</taxon>
        <taxon>Pseudomonadota</taxon>
        <taxon>Alphaproteobacteria</taxon>
        <taxon>Acetobacterales</taxon>
        <taxon>Roseomonadaceae</taxon>
        <taxon>Falsiroseomonas</taxon>
    </lineage>
</organism>
<accession>A0ABV7BTC9</accession>
<evidence type="ECO:0000256" key="1">
    <source>
        <dbReference type="SAM" id="MobiDB-lite"/>
    </source>
</evidence>
<keyword evidence="3" id="KW-1185">Reference proteome</keyword>
<reference evidence="3" key="1">
    <citation type="journal article" date="2019" name="Int. J. Syst. Evol. Microbiol.">
        <title>The Global Catalogue of Microorganisms (GCM) 10K type strain sequencing project: providing services to taxonomists for standard genome sequencing and annotation.</title>
        <authorList>
            <consortium name="The Broad Institute Genomics Platform"/>
            <consortium name="The Broad Institute Genome Sequencing Center for Infectious Disease"/>
            <person name="Wu L."/>
            <person name="Ma J."/>
        </authorList>
    </citation>
    <scope>NUCLEOTIDE SEQUENCE [LARGE SCALE GENOMIC DNA]</scope>
    <source>
        <strain evidence="3">CGMCC 1.16855</strain>
    </source>
</reference>
<evidence type="ECO:0000313" key="3">
    <source>
        <dbReference type="Proteomes" id="UP001595420"/>
    </source>
</evidence>
<gene>
    <name evidence="2" type="ORF">ACFOD3_05865</name>
</gene>
<name>A0ABV7BTC9_9PROT</name>
<evidence type="ECO:0000313" key="2">
    <source>
        <dbReference type="EMBL" id="MFC2999410.1"/>
    </source>
</evidence>
<protein>
    <submittedName>
        <fullName evidence="2">Uncharacterized protein</fullName>
    </submittedName>
</protein>
<comment type="caution">
    <text evidence="2">The sequence shown here is derived from an EMBL/GenBank/DDBJ whole genome shotgun (WGS) entry which is preliminary data.</text>
</comment>
<feature type="compositionally biased region" description="Basic and acidic residues" evidence="1">
    <location>
        <begin position="14"/>
        <end position="26"/>
    </location>
</feature>
<feature type="region of interest" description="Disordered" evidence="1">
    <location>
        <begin position="1"/>
        <end position="26"/>
    </location>
</feature>
<proteinExistence type="predicted"/>
<dbReference type="RefSeq" id="WP_216835304.1">
    <property type="nucleotide sequence ID" value="NZ_JAFNJS010000001.1"/>
</dbReference>
<dbReference type="Proteomes" id="UP001595420">
    <property type="component" value="Unassembled WGS sequence"/>
</dbReference>
<sequence>MSALQSRALAAPSHDVRRPPESPGRFRHELYAVPEPAEGHDGVTWVRIVVGNALSGLM</sequence>